<proteinExistence type="predicted"/>
<feature type="region of interest" description="Disordered" evidence="1">
    <location>
        <begin position="1054"/>
        <end position="1107"/>
    </location>
</feature>
<dbReference type="InterPro" id="IPR011993">
    <property type="entry name" value="PH-like_dom_sf"/>
</dbReference>
<dbReference type="Proteomes" id="UP001107558">
    <property type="component" value="Chromosome 3"/>
</dbReference>
<feature type="compositionally biased region" description="Low complexity" evidence="1">
    <location>
        <begin position="1054"/>
        <end position="1065"/>
    </location>
</feature>
<dbReference type="GO" id="GO:0007528">
    <property type="term" value="P:neuromuscular junction development"/>
    <property type="evidence" value="ECO:0007669"/>
    <property type="project" value="TreeGrafter"/>
</dbReference>
<feature type="region of interest" description="Disordered" evidence="1">
    <location>
        <begin position="749"/>
        <end position="780"/>
    </location>
</feature>
<dbReference type="GO" id="GO:0019901">
    <property type="term" value="F:protein kinase binding"/>
    <property type="evidence" value="ECO:0007669"/>
    <property type="project" value="InterPro"/>
</dbReference>
<evidence type="ECO:0000256" key="1">
    <source>
        <dbReference type="SAM" id="MobiDB-lite"/>
    </source>
</evidence>
<organism evidence="4 5">
    <name type="scientific">Polypedilum vanderplanki</name>
    <name type="common">Sleeping chironomid midge</name>
    <dbReference type="NCBI Taxonomy" id="319348"/>
    <lineage>
        <taxon>Eukaryota</taxon>
        <taxon>Metazoa</taxon>
        <taxon>Ecdysozoa</taxon>
        <taxon>Arthropoda</taxon>
        <taxon>Hexapoda</taxon>
        <taxon>Insecta</taxon>
        <taxon>Pterygota</taxon>
        <taxon>Neoptera</taxon>
        <taxon>Endopterygota</taxon>
        <taxon>Diptera</taxon>
        <taxon>Nematocera</taxon>
        <taxon>Chironomoidea</taxon>
        <taxon>Chironomidae</taxon>
        <taxon>Chironominae</taxon>
        <taxon>Polypedilum</taxon>
        <taxon>Polypedilum</taxon>
    </lineage>
</organism>
<feature type="compositionally biased region" description="Acidic residues" evidence="1">
    <location>
        <begin position="758"/>
        <end position="772"/>
    </location>
</feature>
<dbReference type="EMBL" id="JADBJN010000003">
    <property type="protein sequence ID" value="KAG5672845.1"/>
    <property type="molecule type" value="Genomic_DNA"/>
</dbReference>
<feature type="signal peptide" evidence="2">
    <location>
        <begin position="1"/>
        <end position="19"/>
    </location>
</feature>
<feature type="domain" description="IRS-type PTB" evidence="3">
    <location>
        <begin position="221"/>
        <end position="326"/>
    </location>
</feature>
<dbReference type="Gene3D" id="2.30.29.30">
    <property type="entry name" value="Pleckstrin-homology domain (PH domain)/Phosphotyrosine-binding domain (PTB)"/>
    <property type="match status" value="2"/>
</dbReference>
<dbReference type="SMART" id="SM01244">
    <property type="entry name" value="IRS"/>
    <property type="match status" value="1"/>
</dbReference>
<feature type="compositionally biased region" description="Polar residues" evidence="1">
    <location>
        <begin position="1066"/>
        <end position="1076"/>
    </location>
</feature>
<accession>A0A9J6BTE1</accession>
<dbReference type="PANTHER" id="PTHR21636">
    <property type="entry name" value="PROTEIN DOK-7"/>
    <property type="match status" value="1"/>
</dbReference>
<evidence type="ECO:0000256" key="2">
    <source>
        <dbReference type="SAM" id="SignalP"/>
    </source>
</evidence>
<keyword evidence="5" id="KW-1185">Reference proteome</keyword>
<sequence>MKKFLCVFAFLLCIALHDALKENIFYGDAQKSELFGKTLSGLNKDKTVFNMKNYWQESDQMNVIVSEDFLHQNKSYSLLNRLKRQVTTASTTPCSCSTDTSTSSSSIISTSLTTSTSSSSITSSMASSSSTWKSRWCVMRKLSPVADCLHLQFYKDSKERYKNGQTKASLSLEHFLGIESGFTLDKESNTIAILCQDVIVILAFDTREILMQWQVKISTNLGDDIQYLVLVAQAATKVKIPPGPARLHIQNHRFCITTAVPPRLAGMWSIAHLRRYGVVDNRFCFEGGSSSGKCEGFVVLITDYGDEISNCFKLASQGKLNSNNRYIKPLDSPRKMKDTQSLKCDCSSSFWPSQESRGLESFIGCDSSSLIDEIDSSDELNHFSRKRLIAMERCMSCSSKRSLIPTMSRSSTITESNQEICFGTSSSYKSSSSIETHHHQRLNSKPMPPFDRISMRSQESCGNFSEYSIPRQFQFHTHEATSIKSFPRHETSTSKNFVGSYDNYDSPKILSPSNENQMENYDKPKSIKMYLEQNAGGRHKIFNGDHSNYDKPNLHSHHCANSNGQNRLMSEEIKADCTCHRVMSWADNWMPCRRGSGIENTGIPVARLVANTPTTTNAQSVIAQEPIAKCKLTDFSNGQFDKNGLYALVDPTKKQTKRLNDEQSQTIQIPRAQSQTPSANYANLDFEKSLEMYENAREVLKRVNNSVDVKENKENENYLVMDIHEKSKTFPGYISMHPKTQKIQIEHELPPLPPLPIGEEENDDEEEHEDENNSTTLTKRPMNKLTKINLDEKSHSNPDLLNRISLCTDEKHNENSTATKIVFKKSSSVDSLRLESESPTTLVEDESVCTTSSTYQNTTKIDSIIDKSREHVKIANVRHADSQKIPNRDSSSSNDSGVSTSTIMPKHYNEFELPLINQIKKRRQLNQTKSCVHASLIRRSKSFDPFGDLSFQFASRRQLISNGQIKNNNGKCPSLNAIMTSHIDSNSTSSGTSDMSDYIETLSLSSSSSDAEALKNKNNVIHTINKLRPRSGKEYEKIDRATISGFVHAHNSISPISTSTSSSNPNYANITPVQENSECESSSPGYQSSSSFQDEFAVIKEPEVTVE</sequence>
<name>A0A9J6BTE1_POLVA</name>
<dbReference type="SUPFAM" id="SSF50729">
    <property type="entry name" value="PH domain-like"/>
    <property type="match status" value="2"/>
</dbReference>
<feature type="chain" id="PRO_5039891155" description="IRS-type PTB domain-containing protein" evidence="2">
    <location>
        <begin position="20"/>
        <end position="1107"/>
    </location>
</feature>
<dbReference type="InterPro" id="IPR037746">
    <property type="entry name" value="Dok-7"/>
</dbReference>
<protein>
    <recommendedName>
        <fullName evidence="3">IRS-type PTB domain-containing protein</fullName>
    </recommendedName>
</protein>
<keyword evidence="2" id="KW-0732">Signal</keyword>
<feature type="compositionally biased region" description="Basic and acidic residues" evidence="1">
    <location>
        <begin position="1097"/>
        <end position="1107"/>
    </location>
</feature>
<feature type="region of interest" description="Disordered" evidence="1">
    <location>
        <begin position="879"/>
        <end position="902"/>
    </location>
</feature>
<feature type="compositionally biased region" description="Low complexity" evidence="1">
    <location>
        <begin position="1079"/>
        <end position="1091"/>
    </location>
</feature>
<gene>
    <name evidence="4" type="ORF">PVAND_002934</name>
</gene>
<evidence type="ECO:0000259" key="3">
    <source>
        <dbReference type="PROSITE" id="PS51064"/>
    </source>
</evidence>
<dbReference type="InterPro" id="IPR002404">
    <property type="entry name" value="IRS_PTB"/>
</dbReference>
<dbReference type="PANTHER" id="PTHR21636:SF2">
    <property type="entry name" value="PROTEIN DOK-7"/>
    <property type="match status" value="1"/>
</dbReference>
<comment type="caution">
    <text evidence="4">The sequence shown here is derived from an EMBL/GenBank/DDBJ whole genome shotgun (WGS) entry which is preliminary data.</text>
</comment>
<dbReference type="AlphaFoldDB" id="A0A9J6BTE1"/>
<feature type="compositionally biased region" description="Low complexity" evidence="1">
    <location>
        <begin position="890"/>
        <end position="901"/>
    </location>
</feature>
<reference evidence="4" key="1">
    <citation type="submission" date="2021-03" db="EMBL/GenBank/DDBJ databases">
        <title>Chromosome level genome of the anhydrobiotic midge Polypedilum vanderplanki.</title>
        <authorList>
            <person name="Yoshida Y."/>
            <person name="Kikawada T."/>
            <person name="Gusev O."/>
        </authorList>
    </citation>
    <scope>NUCLEOTIDE SEQUENCE</scope>
    <source>
        <strain evidence="4">NIAS01</strain>
        <tissue evidence="4">Whole body or cell culture</tissue>
    </source>
</reference>
<evidence type="ECO:0000313" key="5">
    <source>
        <dbReference type="Proteomes" id="UP001107558"/>
    </source>
</evidence>
<dbReference type="OrthoDB" id="6537982at2759"/>
<evidence type="ECO:0000313" key="4">
    <source>
        <dbReference type="EMBL" id="KAG5672845.1"/>
    </source>
</evidence>
<dbReference type="PROSITE" id="PS51064">
    <property type="entry name" value="IRS_PTB"/>
    <property type="match status" value="1"/>
</dbReference>